<feature type="modified residue" description="Phosphohistidine" evidence="1">
    <location>
        <position position="57"/>
    </location>
</feature>
<keyword evidence="4" id="KW-1185">Reference proteome</keyword>
<dbReference type="InterPro" id="IPR036641">
    <property type="entry name" value="HPT_dom_sf"/>
</dbReference>
<sequence length="107" mass="12537">MEQEQPNLSYIHNMSGGDKAFEQKLIDIIKLEFPQEKEVYYDNLVAKNFKQTAENVHKLKHKISILGLEKSYEIAVAFEENLLEGRTDLFQQFESILNTITNYLQKI</sequence>
<evidence type="ECO:0000259" key="2">
    <source>
        <dbReference type="PROSITE" id="PS50894"/>
    </source>
</evidence>
<dbReference type="PROSITE" id="PS50894">
    <property type="entry name" value="HPT"/>
    <property type="match status" value="1"/>
</dbReference>
<gene>
    <name evidence="3" type="ORF">ACFFU1_10610</name>
</gene>
<accession>A0ABV5H0D6</accession>
<comment type="caution">
    <text evidence="3">The sequence shown here is derived from an EMBL/GenBank/DDBJ whole genome shotgun (WGS) entry which is preliminary data.</text>
</comment>
<reference evidence="3 4" key="1">
    <citation type="submission" date="2024-09" db="EMBL/GenBank/DDBJ databases">
        <authorList>
            <person name="Sun Q."/>
            <person name="Mori K."/>
        </authorList>
    </citation>
    <scope>NUCLEOTIDE SEQUENCE [LARGE SCALE GENOMIC DNA]</scope>
    <source>
        <strain evidence="3 4">CECT 8300</strain>
    </source>
</reference>
<dbReference type="Gene3D" id="1.20.120.160">
    <property type="entry name" value="HPT domain"/>
    <property type="match status" value="1"/>
</dbReference>
<organism evidence="3 4">
    <name type="scientific">Algibacter miyuki</name>
    <dbReference type="NCBI Taxonomy" id="1306933"/>
    <lineage>
        <taxon>Bacteria</taxon>
        <taxon>Pseudomonadati</taxon>
        <taxon>Bacteroidota</taxon>
        <taxon>Flavobacteriia</taxon>
        <taxon>Flavobacteriales</taxon>
        <taxon>Flavobacteriaceae</taxon>
        <taxon>Algibacter</taxon>
    </lineage>
</organism>
<name>A0ABV5H0D6_9FLAO</name>
<proteinExistence type="predicted"/>
<protein>
    <submittedName>
        <fullName evidence="3">Hpt domain-containing protein</fullName>
    </submittedName>
</protein>
<dbReference type="RefSeq" id="WP_290274354.1">
    <property type="nucleotide sequence ID" value="NZ_JAUFQP010000015.1"/>
</dbReference>
<dbReference type="EMBL" id="JBHMFA010000006">
    <property type="protein sequence ID" value="MFB9105355.1"/>
    <property type="molecule type" value="Genomic_DNA"/>
</dbReference>
<keyword evidence="1" id="KW-0597">Phosphoprotein</keyword>
<evidence type="ECO:0000256" key="1">
    <source>
        <dbReference type="PROSITE-ProRule" id="PRU00110"/>
    </source>
</evidence>
<dbReference type="Proteomes" id="UP001589590">
    <property type="component" value="Unassembled WGS sequence"/>
</dbReference>
<evidence type="ECO:0000313" key="4">
    <source>
        <dbReference type="Proteomes" id="UP001589590"/>
    </source>
</evidence>
<dbReference type="SUPFAM" id="SSF47226">
    <property type="entry name" value="Histidine-containing phosphotransfer domain, HPT domain"/>
    <property type="match status" value="1"/>
</dbReference>
<evidence type="ECO:0000313" key="3">
    <source>
        <dbReference type="EMBL" id="MFB9105355.1"/>
    </source>
</evidence>
<dbReference type="InterPro" id="IPR008207">
    <property type="entry name" value="Sig_transdc_His_kin_Hpt_dom"/>
</dbReference>
<feature type="domain" description="HPt" evidence="2">
    <location>
        <begin position="18"/>
        <end position="107"/>
    </location>
</feature>